<sequence length="95" mass="11294">MEHGEIEVLLELGQSYLLNKEYDNAIKKFSEALKINPHDPELYYYLGLSYEGAERLEEAITMYEKTLRLDRNFSNAEMRLTELQNKIEKKHEKPQ</sequence>
<comment type="caution">
    <text evidence="4">The sequence shown here is derived from an EMBL/GenBank/DDBJ whole genome shotgun (WGS) entry which is preliminary data.</text>
</comment>
<reference evidence="4 5" key="1">
    <citation type="journal article" date="2015" name="Microbiome">
        <title>Genomic resolution of linkages in carbon, nitrogen, and sulfur cycling among widespread estuary sediment bacteria.</title>
        <authorList>
            <person name="Baker B.J."/>
            <person name="Lazar C.S."/>
            <person name="Teske A.P."/>
            <person name="Dick G.J."/>
        </authorList>
    </citation>
    <scope>NUCLEOTIDE SEQUENCE [LARGE SCALE GENOMIC DNA]</scope>
    <source>
        <strain evidence="4">SM23_60</strain>
    </source>
</reference>
<dbReference type="InterPro" id="IPR019734">
    <property type="entry name" value="TPR_rpt"/>
</dbReference>
<feature type="repeat" description="TPR" evidence="3">
    <location>
        <begin position="40"/>
        <end position="73"/>
    </location>
</feature>
<dbReference type="InterPro" id="IPR051685">
    <property type="entry name" value="Ycf3/AcsC/BcsC/TPR_MFPF"/>
</dbReference>
<gene>
    <name evidence="4" type="ORF">AMJ87_03635</name>
</gene>
<feature type="repeat" description="TPR" evidence="3">
    <location>
        <begin position="6"/>
        <end position="39"/>
    </location>
</feature>
<dbReference type="SMART" id="SM00028">
    <property type="entry name" value="TPR"/>
    <property type="match status" value="2"/>
</dbReference>
<name>A0A0S8GIF5_UNCW3</name>
<dbReference type="InterPro" id="IPR011990">
    <property type="entry name" value="TPR-like_helical_dom_sf"/>
</dbReference>
<dbReference type="Proteomes" id="UP000051096">
    <property type="component" value="Unassembled WGS sequence"/>
</dbReference>
<proteinExistence type="predicted"/>
<keyword evidence="1" id="KW-0677">Repeat</keyword>
<protein>
    <submittedName>
        <fullName evidence="4">Uncharacterized protein</fullName>
    </submittedName>
</protein>
<keyword evidence="2 3" id="KW-0802">TPR repeat</keyword>
<dbReference type="PANTHER" id="PTHR44943">
    <property type="entry name" value="CELLULOSE SYNTHASE OPERON PROTEIN C"/>
    <property type="match status" value="1"/>
</dbReference>
<dbReference type="PANTHER" id="PTHR44943:SF8">
    <property type="entry name" value="TPR REPEAT-CONTAINING PROTEIN MJ0263"/>
    <property type="match status" value="1"/>
</dbReference>
<evidence type="ECO:0000256" key="2">
    <source>
        <dbReference type="ARBA" id="ARBA00022803"/>
    </source>
</evidence>
<evidence type="ECO:0000313" key="4">
    <source>
        <dbReference type="EMBL" id="KPK72783.1"/>
    </source>
</evidence>
<accession>A0A0S8GIF5</accession>
<dbReference type="PROSITE" id="PS50005">
    <property type="entry name" value="TPR"/>
    <property type="match status" value="2"/>
</dbReference>
<dbReference type="PROSITE" id="PS50293">
    <property type="entry name" value="TPR_REGION"/>
    <property type="match status" value="1"/>
</dbReference>
<dbReference type="AlphaFoldDB" id="A0A0S8GIF5"/>
<dbReference type="EMBL" id="LJUO01000022">
    <property type="protein sequence ID" value="KPK72783.1"/>
    <property type="molecule type" value="Genomic_DNA"/>
</dbReference>
<dbReference type="Gene3D" id="1.25.40.10">
    <property type="entry name" value="Tetratricopeptide repeat domain"/>
    <property type="match status" value="1"/>
</dbReference>
<evidence type="ECO:0000313" key="5">
    <source>
        <dbReference type="Proteomes" id="UP000051096"/>
    </source>
</evidence>
<dbReference type="Pfam" id="PF13414">
    <property type="entry name" value="TPR_11"/>
    <property type="match status" value="1"/>
</dbReference>
<evidence type="ECO:0000256" key="3">
    <source>
        <dbReference type="PROSITE-ProRule" id="PRU00339"/>
    </source>
</evidence>
<organism evidence="4 5">
    <name type="scientific">candidate division WOR_3 bacterium SM23_60</name>
    <dbReference type="NCBI Taxonomy" id="1703780"/>
    <lineage>
        <taxon>Bacteria</taxon>
        <taxon>Bacteria division WOR-3</taxon>
    </lineage>
</organism>
<evidence type="ECO:0000256" key="1">
    <source>
        <dbReference type="ARBA" id="ARBA00022737"/>
    </source>
</evidence>
<dbReference type="SUPFAM" id="SSF48452">
    <property type="entry name" value="TPR-like"/>
    <property type="match status" value="1"/>
</dbReference>